<dbReference type="SUPFAM" id="SSF53335">
    <property type="entry name" value="S-adenosyl-L-methionine-dependent methyltransferases"/>
    <property type="match status" value="2"/>
</dbReference>
<feature type="domain" description="DNA methylase N-4/N-6" evidence="9">
    <location>
        <begin position="6"/>
        <end position="104"/>
    </location>
</feature>
<comment type="catalytic activity">
    <reaction evidence="8">
        <text>a 2'-deoxycytidine in DNA + S-adenosyl-L-methionine = an N(4)-methyl-2'-deoxycytidine in DNA + S-adenosyl-L-homocysteine + H(+)</text>
        <dbReference type="Rhea" id="RHEA:16857"/>
        <dbReference type="Rhea" id="RHEA-COMP:11369"/>
        <dbReference type="Rhea" id="RHEA-COMP:13674"/>
        <dbReference type="ChEBI" id="CHEBI:15378"/>
        <dbReference type="ChEBI" id="CHEBI:57856"/>
        <dbReference type="ChEBI" id="CHEBI:59789"/>
        <dbReference type="ChEBI" id="CHEBI:85452"/>
        <dbReference type="ChEBI" id="CHEBI:137933"/>
        <dbReference type="EC" id="2.1.1.113"/>
    </reaction>
</comment>
<dbReference type="InterPro" id="IPR002941">
    <property type="entry name" value="DNA_methylase_N4/N6"/>
</dbReference>
<proteinExistence type="inferred from homology"/>
<dbReference type="AlphaFoldDB" id="A0A7W5UFG9"/>
<evidence type="ECO:0000259" key="9">
    <source>
        <dbReference type="Pfam" id="PF01555"/>
    </source>
</evidence>
<evidence type="ECO:0000256" key="8">
    <source>
        <dbReference type="ARBA" id="ARBA00049120"/>
    </source>
</evidence>
<evidence type="ECO:0000256" key="2">
    <source>
        <dbReference type="ARBA" id="ARBA00012185"/>
    </source>
</evidence>
<dbReference type="EMBL" id="JACICA010000009">
    <property type="protein sequence ID" value="MBB3703233.1"/>
    <property type="molecule type" value="Genomic_DNA"/>
</dbReference>
<keyword evidence="4" id="KW-0808">Transferase</keyword>
<dbReference type="Pfam" id="PF01555">
    <property type="entry name" value="N6_N4_Mtase"/>
    <property type="match status" value="2"/>
</dbReference>
<evidence type="ECO:0000256" key="1">
    <source>
        <dbReference type="ARBA" id="ARBA00010203"/>
    </source>
</evidence>
<keyword evidence="5" id="KW-0949">S-adenosyl-L-methionine</keyword>
<dbReference type="Proteomes" id="UP000541425">
    <property type="component" value="Unassembled WGS sequence"/>
</dbReference>
<evidence type="ECO:0000256" key="3">
    <source>
        <dbReference type="ARBA" id="ARBA00022603"/>
    </source>
</evidence>
<feature type="domain" description="DNA methylase N-4/N-6" evidence="9">
    <location>
        <begin position="279"/>
        <end position="450"/>
    </location>
</feature>
<evidence type="ECO:0000256" key="5">
    <source>
        <dbReference type="ARBA" id="ARBA00022691"/>
    </source>
</evidence>
<comment type="caution">
    <text evidence="10">The sequence shown here is derived from an EMBL/GenBank/DDBJ whole genome shotgun (WGS) entry which is preliminary data.</text>
</comment>
<keyword evidence="3 10" id="KW-0489">Methyltransferase</keyword>
<evidence type="ECO:0000256" key="6">
    <source>
        <dbReference type="ARBA" id="ARBA00022747"/>
    </source>
</evidence>
<evidence type="ECO:0000313" key="10">
    <source>
        <dbReference type="EMBL" id="MBB3703233.1"/>
    </source>
</evidence>
<keyword evidence="6" id="KW-0680">Restriction system</keyword>
<evidence type="ECO:0000256" key="7">
    <source>
        <dbReference type="ARBA" id="ARBA00023125"/>
    </source>
</evidence>
<evidence type="ECO:0000256" key="4">
    <source>
        <dbReference type="ARBA" id="ARBA00022679"/>
    </source>
</evidence>
<evidence type="ECO:0000313" key="11">
    <source>
        <dbReference type="Proteomes" id="UP000541425"/>
    </source>
</evidence>
<dbReference type="GO" id="GO:0008170">
    <property type="term" value="F:N-methyltransferase activity"/>
    <property type="evidence" value="ECO:0007669"/>
    <property type="project" value="InterPro"/>
</dbReference>
<dbReference type="Gene3D" id="3.40.50.150">
    <property type="entry name" value="Vaccinia Virus protein VP39"/>
    <property type="match status" value="2"/>
</dbReference>
<dbReference type="InterPro" id="IPR017985">
    <property type="entry name" value="MeTrfase_CN4_CS"/>
</dbReference>
<keyword evidence="7" id="KW-0238">DNA-binding</keyword>
<gene>
    <name evidence="10" type="ORF">FHS60_001713</name>
</gene>
<dbReference type="PROSITE" id="PS00093">
    <property type="entry name" value="N4_MTASE"/>
    <property type="match status" value="1"/>
</dbReference>
<dbReference type="GO" id="GO:0015667">
    <property type="term" value="F:site-specific DNA-methyltransferase (cytosine-N4-specific) activity"/>
    <property type="evidence" value="ECO:0007669"/>
    <property type="project" value="UniProtKB-EC"/>
</dbReference>
<dbReference type="PROSITE" id="PS01261">
    <property type="entry name" value="UPF0020"/>
    <property type="match status" value="1"/>
</dbReference>
<dbReference type="GO" id="GO:0032259">
    <property type="term" value="P:methylation"/>
    <property type="evidence" value="ECO:0007669"/>
    <property type="project" value="UniProtKB-KW"/>
</dbReference>
<dbReference type="GO" id="GO:0003677">
    <property type="term" value="F:DNA binding"/>
    <property type="evidence" value="ECO:0007669"/>
    <property type="project" value="UniProtKB-KW"/>
</dbReference>
<dbReference type="GO" id="GO:0009307">
    <property type="term" value="P:DNA restriction-modification system"/>
    <property type="evidence" value="ECO:0007669"/>
    <property type="project" value="UniProtKB-KW"/>
</dbReference>
<dbReference type="EC" id="2.1.1.113" evidence="2"/>
<comment type="similarity">
    <text evidence="1">Belongs to the N(4)/N(6)-methyltransferase family. N(4) subfamily.</text>
</comment>
<protein>
    <recommendedName>
        <fullName evidence="2">site-specific DNA-methyltransferase (cytosine-N(4)-specific)</fullName>
        <ecNumber evidence="2">2.1.1.113</ecNumber>
    </recommendedName>
</protein>
<dbReference type="InterPro" id="IPR029063">
    <property type="entry name" value="SAM-dependent_MTases_sf"/>
</dbReference>
<accession>A0A7W5UFG9</accession>
<sequence length="450" mass="51861">MTEEELKHRIEQYRSDYSERCEPIHINFRQLVPELNNNERYSHLIHSYPAKLLTNIPYFFLQTDYFCPKEGIVLDPFCGTGTVMLESNISGRKALGADANPLAVLISQVKTTYVPSNELQATLSSVMTSARRSNTEITFSTKNIERWFSSSTIQQLARLEEAISKIGNEKQRRFFMLTFSSIVKKVSFADPSISVPVKLNPERLAKNSTRKKAATFKLKTLQCIDVFEKFETICKLNIKRIESLATIKEKGITTEIISHDARKLTETYGKSEILEDESVDLILTSPPYAGAQKYIRSSWLNLYWLGRKLPEEIRLLKNKNIGREDYHRAEFKKKIKTNIPAADTVLQSLYKEGKYERAYIVGNYLNEMKLALDESVRVLKKDGYMIIVIGNNTVCNRPFDTQDYLTTYLQIKGMHLEFKLIDDIKSYGLMTKRNKTASTITSEWILVFKK</sequence>
<organism evidence="10 11">
    <name type="scientific">Alloprevotella rava</name>
    <dbReference type="NCBI Taxonomy" id="671218"/>
    <lineage>
        <taxon>Bacteria</taxon>
        <taxon>Pseudomonadati</taxon>
        <taxon>Bacteroidota</taxon>
        <taxon>Bacteroidia</taxon>
        <taxon>Bacteroidales</taxon>
        <taxon>Prevotellaceae</taxon>
        <taxon>Alloprevotella</taxon>
    </lineage>
</organism>
<dbReference type="InterPro" id="IPR053943">
    <property type="entry name" value="RlmKL-like_Mtase_CS"/>
</dbReference>
<name>A0A7W5UFG9_9BACT</name>
<reference evidence="10 11" key="1">
    <citation type="submission" date="2020-08" db="EMBL/GenBank/DDBJ databases">
        <title>Genomic Encyclopedia of Type Strains, Phase IV (KMG-IV): sequencing the most valuable type-strain genomes for metagenomic binning, comparative biology and taxonomic classification.</title>
        <authorList>
            <person name="Goeker M."/>
        </authorList>
    </citation>
    <scope>NUCLEOTIDE SEQUENCE [LARGE SCALE GENOMIC DNA]</scope>
    <source>
        <strain evidence="10 11">DSM 22548</strain>
    </source>
</reference>
<dbReference type="RefSeq" id="WP_183697402.1">
    <property type="nucleotide sequence ID" value="NZ_JACICA010000009.1"/>
</dbReference>